<dbReference type="PANTHER" id="PTHR46577:SF2">
    <property type="entry name" value="TRANSCRIPTIONAL REGULATORY PROTEIN"/>
    <property type="match status" value="1"/>
</dbReference>
<dbReference type="GO" id="GO:0008483">
    <property type="term" value="F:transaminase activity"/>
    <property type="evidence" value="ECO:0007669"/>
    <property type="project" value="UniProtKB-KW"/>
</dbReference>
<dbReference type="InterPro" id="IPR015421">
    <property type="entry name" value="PyrdxlP-dep_Trfase_major"/>
</dbReference>
<dbReference type="CDD" id="cd00609">
    <property type="entry name" value="AAT_like"/>
    <property type="match status" value="1"/>
</dbReference>
<comment type="similarity">
    <text evidence="1">In the C-terminal section; belongs to the class-I pyridoxal-phosphate-dependent aminotransferase family.</text>
</comment>
<evidence type="ECO:0000256" key="1">
    <source>
        <dbReference type="ARBA" id="ARBA00005384"/>
    </source>
</evidence>
<evidence type="ECO:0000313" key="7">
    <source>
        <dbReference type="EMBL" id="WFE89611.1"/>
    </source>
</evidence>
<keyword evidence="7" id="KW-0032">Aminotransferase</keyword>
<accession>A0ABY8F2K1</accession>
<dbReference type="InterPro" id="IPR015424">
    <property type="entry name" value="PyrdxlP-dep_Trfase"/>
</dbReference>
<dbReference type="EMBL" id="CP120863">
    <property type="protein sequence ID" value="WFE89611.1"/>
    <property type="molecule type" value="Genomic_DNA"/>
</dbReference>
<name>A0ABY8F2K1_9HYPH</name>
<keyword evidence="5" id="KW-0804">Transcription</keyword>
<dbReference type="PANTHER" id="PTHR46577">
    <property type="entry name" value="HTH-TYPE TRANSCRIPTIONAL REGULATORY PROTEIN GABR"/>
    <property type="match status" value="1"/>
</dbReference>
<dbReference type="Pfam" id="PF00392">
    <property type="entry name" value="GntR"/>
    <property type="match status" value="1"/>
</dbReference>
<evidence type="ECO:0000256" key="2">
    <source>
        <dbReference type="ARBA" id="ARBA00022898"/>
    </source>
</evidence>
<dbReference type="Proteomes" id="UP001209803">
    <property type="component" value="Chromosome"/>
</dbReference>
<dbReference type="CDD" id="cd07377">
    <property type="entry name" value="WHTH_GntR"/>
    <property type="match status" value="1"/>
</dbReference>
<keyword evidence="7" id="KW-0808">Transferase</keyword>
<dbReference type="RefSeq" id="WP_265680282.1">
    <property type="nucleotide sequence ID" value="NZ_CP120863.1"/>
</dbReference>
<evidence type="ECO:0000313" key="8">
    <source>
        <dbReference type="Proteomes" id="UP001209803"/>
    </source>
</evidence>
<keyword evidence="4" id="KW-0238">DNA-binding</keyword>
<feature type="domain" description="HTH gntR-type" evidence="6">
    <location>
        <begin position="4"/>
        <end position="72"/>
    </location>
</feature>
<evidence type="ECO:0000256" key="3">
    <source>
        <dbReference type="ARBA" id="ARBA00023015"/>
    </source>
</evidence>
<sequence length="466" mass="51047">MTEATRRNLVVEHINRRIQSRTLGPGDKLPSVRGLAATLQVSASTVVEAYDVLVAEGIIWARRGSGFFVADRAQPFAVSQTGPQLEREVDSLWVARQSIDAENDVTKPGCGWLPSDWMPVDALRRAMRQVARASSAVLTDYGNAQGHLELRHLIARKLHDQAIEAGPDCILLTNSGSQALDLVCRLLLSPGDTVLVDDPCYFNFHALLRAHQIKIVSVPFTPKGPNLAALEDILKDQRPRLYLTNSALHNPTGATLSATTAHRVLSLAETHDLIIVEDAIFAEFEPTLSPRLAALDGHNRVLTIGSYSKTLSASLRCGHIVARRDWIEALTDLQVATNFGGPSPMVSEVLHTALTDGGYRKHMEALISRLDRRRSQMTRELGALGLKPWVKPRGGFYLWCEFPNQIDAASVARRSLTRGAVFAPGNVFSASQSMSSFMRFNVSQLESGHLKLLGELIKAGDTADRT</sequence>
<dbReference type="InterPro" id="IPR051446">
    <property type="entry name" value="HTH_trans_reg/aminotransferase"/>
</dbReference>
<dbReference type="InterPro" id="IPR036388">
    <property type="entry name" value="WH-like_DNA-bd_sf"/>
</dbReference>
<reference evidence="7 8" key="1">
    <citation type="submission" date="2023-03" db="EMBL/GenBank/DDBJ databases">
        <title>Roseibium porphyridii sp. nov. and Roseibium rhodosorbium sp. nov. isolated from marine algae, Porphyridium cruentum and Rhodosorus marinus, respectively.</title>
        <authorList>
            <person name="Lee M.W."/>
            <person name="Choi B.J."/>
            <person name="Lee J.K."/>
            <person name="Choi D.G."/>
            <person name="Baek J.H."/>
            <person name="Bayburt H."/>
            <person name="Kim J.M."/>
            <person name="Han D.M."/>
            <person name="Kim K.H."/>
            <person name="Jeon C.O."/>
        </authorList>
    </citation>
    <scope>NUCLEOTIDE SEQUENCE [LARGE SCALE GENOMIC DNA]</scope>
    <source>
        <strain evidence="7 8">KMA01</strain>
    </source>
</reference>
<dbReference type="PROSITE" id="PS50949">
    <property type="entry name" value="HTH_GNTR"/>
    <property type="match status" value="1"/>
</dbReference>
<keyword evidence="3" id="KW-0805">Transcription regulation</keyword>
<dbReference type="SMART" id="SM00345">
    <property type="entry name" value="HTH_GNTR"/>
    <property type="match status" value="1"/>
</dbReference>
<keyword evidence="2" id="KW-0663">Pyridoxal phosphate</keyword>
<keyword evidence="8" id="KW-1185">Reference proteome</keyword>
<dbReference type="SUPFAM" id="SSF53383">
    <property type="entry name" value="PLP-dependent transferases"/>
    <property type="match status" value="1"/>
</dbReference>
<dbReference type="Pfam" id="PF00155">
    <property type="entry name" value="Aminotran_1_2"/>
    <property type="match status" value="1"/>
</dbReference>
<dbReference type="InterPro" id="IPR036390">
    <property type="entry name" value="WH_DNA-bd_sf"/>
</dbReference>
<evidence type="ECO:0000259" key="6">
    <source>
        <dbReference type="PROSITE" id="PS50949"/>
    </source>
</evidence>
<dbReference type="Gene3D" id="3.90.1150.10">
    <property type="entry name" value="Aspartate Aminotransferase, domain 1"/>
    <property type="match status" value="1"/>
</dbReference>
<dbReference type="InterPro" id="IPR000524">
    <property type="entry name" value="Tscrpt_reg_HTH_GntR"/>
</dbReference>
<dbReference type="Gene3D" id="1.10.10.10">
    <property type="entry name" value="Winged helix-like DNA-binding domain superfamily/Winged helix DNA-binding domain"/>
    <property type="match status" value="1"/>
</dbReference>
<dbReference type="SUPFAM" id="SSF46785">
    <property type="entry name" value="Winged helix' DNA-binding domain"/>
    <property type="match status" value="1"/>
</dbReference>
<protein>
    <submittedName>
        <fullName evidence="7">PLP-dependent aminotransferase family protein</fullName>
    </submittedName>
</protein>
<dbReference type="Gene3D" id="3.40.640.10">
    <property type="entry name" value="Type I PLP-dependent aspartate aminotransferase-like (Major domain)"/>
    <property type="match status" value="1"/>
</dbReference>
<dbReference type="InterPro" id="IPR004839">
    <property type="entry name" value="Aminotransferase_I/II_large"/>
</dbReference>
<evidence type="ECO:0000256" key="5">
    <source>
        <dbReference type="ARBA" id="ARBA00023163"/>
    </source>
</evidence>
<dbReference type="InterPro" id="IPR015422">
    <property type="entry name" value="PyrdxlP-dep_Trfase_small"/>
</dbReference>
<proteinExistence type="inferred from homology"/>
<organism evidence="7 8">
    <name type="scientific">Roseibium porphyridii</name>
    <dbReference type="NCBI Taxonomy" id="2866279"/>
    <lineage>
        <taxon>Bacteria</taxon>
        <taxon>Pseudomonadati</taxon>
        <taxon>Pseudomonadota</taxon>
        <taxon>Alphaproteobacteria</taxon>
        <taxon>Hyphomicrobiales</taxon>
        <taxon>Stappiaceae</taxon>
        <taxon>Roseibium</taxon>
    </lineage>
</organism>
<gene>
    <name evidence="7" type="ORF">K1718_26235</name>
</gene>
<evidence type="ECO:0000256" key="4">
    <source>
        <dbReference type="ARBA" id="ARBA00023125"/>
    </source>
</evidence>